<dbReference type="SUPFAM" id="SSF48452">
    <property type="entry name" value="TPR-like"/>
    <property type="match status" value="1"/>
</dbReference>
<dbReference type="OrthoDB" id="9766256at2"/>
<dbReference type="Proteomes" id="UP000031246">
    <property type="component" value="Unassembled WGS sequence"/>
</dbReference>
<organism evidence="1 2">
    <name type="scientific">Pedobacter kyungheensis</name>
    <dbReference type="NCBI Taxonomy" id="1069985"/>
    <lineage>
        <taxon>Bacteria</taxon>
        <taxon>Pseudomonadati</taxon>
        <taxon>Bacteroidota</taxon>
        <taxon>Sphingobacteriia</taxon>
        <taxon>Sphingobacteriales</taxon>
        <taxon>Sphingobacteriaceae</taxon>
        <taxon>Pedobacter</taxon>
    </lineage>
</organism>
<evidence type="ECO:0000313" key="1">
    <source>
        <dbReference type="EMBL" id="KIA92862.1"/>
    </source>
</evidence>
<keyword evidence="2" id="KW-1185">Reference proteome</keyword>
<dbReference type="Gene3D" id="1.25.40.390">
    <property type="match status" value="1"/>
</dbReference>
<reference evidence="1 2" key="1">
    <citation type="submission" date="2014-10" db="EMBL/GenBank/DDBJ databases">
        <title>Pedobacter Kyungheensis.</title>
        <authorList>
            <person name="Anderson B.M."/>
            <person name="Newman J.D."/>
        </authorList>
    </citation>
    <scope>NUCLEOTIDE SEQUENCE [LARGE SCALE GENOMIC DNA]</scope>
    <source>
        <strain evidence="1 2">KACC 16221</strain>
    </source>
</reference>
<dbReference type="AlphaFoldDB" id="A0A0C1FIU6"/>
<dbReference type="CDD" id="cd08977">
    <property type="entry name" value="SusD"/>
    <property type="match status" value="1"/>
</dbReference>
<dbReference type="EMBL" id="JSYN01000018">
    <property type="protein sequence ID" value="KIA92862.1"/>
    <property type="molecule type" value="Genomic_DNA"/>
</dbReference>
<protein>
    <recommendedName>
        <fullName evidence="3">Starch-binding protein</fullName>
    </recommendedName>
</protein>
<dbReference type="Pfam" id="PF12771">
    <property type="entry name" value="SusD-like_2"/>
    <property type="match status" value="1"/>
</dbReference>
<comment type="caution">
    <text evidence="1">The sequence shown here is derived from an EMBL/GenBank/DDBJ whole genome shotgun (WGS) entry which is preliminary data.</text>
</comment>
<gene>
    <name evidence="1" type="ORF">OC25_15380</name>
</gene>
<evidence type="ECO:0000313" key="2">
    <source>
        <dbReference type="Proteomes" id="UP000031246"/>
    </source>
</evidence>
<proteinExistence type="predicted"/>
<sequence length="523" mass="58558">MKYIYITLLTGFLFTVSSCKKYLDVNTNPNAPQTVTANLYLSPMLHWMVTAPQYDGRFIGRYTQNWTSTTSGTTWDLQGYDPASDNGAELWRDVYWSLGQNLVDMNTKAEAEQRWDLLGVGQILKAWGWQSLTDVHGEIIVKEAIDPTKYLFNYDTQEYAYQEVQRLLTAAIANLARTDGAVDAAFLGKTDLIYKGDRAKWTKLAYAMLALNLNHYSNKAGYKPDDVIAAVDKSFTSNTDDALMAYPGVTGNDDRNFLGPTRGNMQTYRQTPFIVNLMNGTQFTGVVDPRMTRMLAPSPDGNYRGIVTGAGTGAFTASQLPNNFWNIASISAPAANTQGRYIFSDKCKLPVMTYAQLQFIKAEAAYRKGDKETALAAYKNGISAHIDFVNARNIEDNQSPTQITSAEKTAYMSSTVIVPAAAADLTLTQIMCQKYIAQWGWGHLETWMDLRRFHYTDADPATGKQVYLGYVFPTTLYSDNAGKPAYRIRPRYNSEYVWNRDALSVIGGLATDYHTKQTWIIQP</sequence>
<dbReference type="InterPro" id="IPR011990">
    <property type="entry name" value="TPR-like_helical_dom_sf"/>
</dbReference>
<name>A0A0C1FIU6_9SPHI</name>
<dbReference type="PROSITE" id="PS51257">
    <property type="entry name" value="PROKAR_LIPOPROTEIN"/>
    <property type="match status" value="1"/>
</dbReference>
<evidence type="ECO:0008006" key="3">
    <source>
        <dbReference type="Google" id="ProtNLM"/>
    </source>
</evidence>
<accession>A0A0C1FIU6</accession>
<dbReference type="RefSeq" id="WP_039477931.1">
    <property type="nucleotide sequence ID" value="NZ_JSYN01000018.1"/>
</dbReference>
<dbReference type="InterPro" id="IPR041662">
    <property type="entry name" value="SusD-like_2"/>
</dbReference>